<dbReference type="EMBL" id="JTDI01000007">
    <property type="protein sequence ID" value="KHK89377.1"/>
    <property type="molecule type" value="Genomic_DNA"/>
</dbReference>
<reference evidence="2 3" key="1">
    <citation type="submission" date="2014-10" db="EMBL/GenBank/DDBJ databases">
        <title>Genome sequence of Novosphingobium malaysiense MUSC 273(T).</title>
        <authorList>
            <person name="Lee L.-H."/>
        </authorList>
    </citation>
    <scope>NUCLEOTIDE SEQUENCE [LARGE SCALE GENOMIC DNA]</scope>
    <source>
        <strain evidence="2 3">MUSC 273</strain>
    </source>
</reference>
<feature type="domain" description="Short chain dehydrogenase-like proteobacteria" evidence="1">
    <location>
        <begin position="6"/>
        <end position="102"/>
    </location>
</feature>
<evidence type="ECO:0000259" key="1">
    <source>
        <dbReference type="Pfam" id="PF21777"/>
    </source>
</evidence>
<protein>
    <recommendedName>
        <fullName evidence="1">Short chain dehydrogenase-like proteobacteria domain-containing protein</fullName>
    </recommendedName>
</protein>
<evidence type="ECO:0000313" key="2">
    <source>
        <dbReference type="EMBL" id="KHK89377.1"/>
    </source>
</evidence>
<dbReference type="Pfam" id="PF21777">
    <property type="entry name" value="SDR-like"/>
    <property type="match status" value="1"/>
</dbReference>
<accession>A0A0B1ZJ44</accession>
<dbReference type="Proteomes" id="UP000031057">
    <property type="component" value="Unassembled WGS sequence"/>
</dbReference>
<dbReference type="InterPro" id="IPR048623">
    <property type="entry name" value="SDR-like_proteobact"/>
</dbReference>
<organism evidence="2 3">
    <name type="scientific">Novosphingobium malaysiense</name>
    <dbReference type="NCBI Taxonomy" id="1348853"/>
    <lineage>
        <taxon>Bacteria</taxon>
        <taxon>Pseudomonadati</taxon>
        <taxon>Pseudomonadota</taxon>
        <taxon>Alphaproteobacteria</taxon>
        <taxon>Sphingomonadales</taxon>
        <taxon>Sphingomonadaceae</taxon>
        <taxon>Novosphingobium</taxon>
    </lineage>
</organism>
<gene>
    <name evidence="2" type="ORF">LK12_19775</name>
</gene>
<keyword evidence="3" id="KW-1185">Reference proteome</keyword>
<proteinExistence type="predicted"/>
<sequence length="115" mass="12147">MMELFHVGPLADDPLDAAADFHARLLPSIEATLGGGADPLAMVFLPADHTHRAWRLAVVQALARRFAPSRVNAFECDEPAALEAAVRWMEGAAGVTGQLMPLDGTGAGPVLYQQG</sequence>
<dbReference type="OrthoDB" id="7409402at2"/>
<name>A0A0B1ZJ44_9SPHN</name>
<evidence type="ECO:0000313" key="3">
    <source>
        <dbReference type="Proteomes" id="UP000031057"/>
    </source>
</evidence>
<comment type="caution">
    <text evidence="2">The sequence shown here is derived from an EMBL/GenBank/DDBJ whole genome shotgun (WGS) entry which is preliminary data.</text>
</comment>
<dbReference type="STRING" id="1348853.LK12_19775"/>
<dbReference type="AlphaFoldDB" id="A0A0B1ZJ44"/>